<comment type="caution">
    <text evidence="1">The sequence shown here is derived from an EMBL/GenBank/DDBJ whole genome shotgun (WGS) entry which is preliminary data.</text>
</comment>
<evidence type="ECO:0000313" key="1">
    <source>
        <dbReference type="EMBL" id="MBB5832728.1"/>
    </source>
</evidence>
<reference evidence="1 2" key="1">
    <citation type="submission" date="2020-08" db="EMBL/GenBank/DDBJ databases">
        <title>Sequencing the genomes of 1000 actinobacteria strains.</title>
        <authorList>
            <person name="Klenk H.-P."/>
        </authorList>
    </citation>
    <scope>NUCLEOTIDE SEQUENCE [LARGE SCALE GENOMIC DNA]</scope>
    <source>
        <strain evidence="1 2">DSM 28796</strain>
    </source>
</reference>
<dbReference type="AlphaFoldDB" id="A0A841AI58"/>
<sequence>MQIEFGARIVQGPQGPEFAGWTFSRVLPPR</sequence>
<evidence type="ECO:0000313" key="2">
    <source>
        <dbReference type="Proteomes" id="UP000588158"/>
    </source>
</evidence>
<name>A0A841AI58_9MICO</name>
<keyword evidence="2" id="KW-1185">Reference proteome</keyword>
<protein>
    <submittedName>
        <fullName evidence="1">Uncharacterized protein</fullName>
    </submittedName>
</protein>
<accession>A0A841AI58</accession>
<organism evidence="1 2">
    <name type="scientific">Brachybacterium aquaticum</name>
    <dbReference type="NCBI Taxonomy" id="1432564"/>
    <lineage>
        <taxon>Bacteria</taxon>
        <taxon>Bacillati</taxon>
        <taxon>Actinomycetota</taxon>
        <taxon>Actinomycetes</taxon>
        <taxon>Micrococcales</taxon>
        <taxon>Dermabacteraceae</taxon>
        <taxon>Brachybacterium</taxon>
    </lineage>
</organism>
<dbReference type="EMBL" id="JACHLZ010000001">
    <property type="protein sequence ID" value="MBB5832728.1"/>
    <property type="molecule type" value="Genomic_DNA"/>
</dbReference>
<dbReference type="Proteomes" id="UP000588158">
    <property type="component" value="Unassembled WGS sequence"/>
</dbReference>
<proteinExistence type="predicted"/>
<gene>
    <name evidence="1" type="ORF">HNR70_002541</name>
</gene>